<accession>A0A0B2RLX7</accession>
<gene>
    <name evidence="1" type="ORF">glysoja_047025</name>
</gene>
<sequence length="119" mass="13514">DKVLREISKEKSVAAVWLKLESLYMTKSLANRLFLKQRLYTFKMPSGKSLEDHLDEDEDQALLLLSSLPSEYNSLSDTFIYGRDSLSLDEVKAALFSKELKKKLEGGGYQDAEGLYTRG</sequence>
<dbReference type="Pfam" id="PF14223">
    <property type="entry name" value="Retrotran_gag_2"/>
    <property type="match status" value="1"/>
</dbReference>
<dbReference type="EC" id="3.1.13.-" evidence="1"/>
<evidence type="ECO:0000313" key="1">
    <source>
        <dbReference type="EMBL" id="KHN35566.1"/>
    </source>
</evidence>
<name>A0A0B2RLX7_GLYSO</name>
<dbReference type="Proteomes" id="UP000053555">
    <property type="component" value="Unassembled WGS sequence"/>
</dbReference>
<proteinExistence type="predicted"/>
<dbReference type="EMBL" id="KN648220">
    <property type="protein sequence ID" value="KHN35566.1"/>
    <property type="molecule type" value="Genomic_DNA"/>
</dbReference>
<protein>
    <submittedName>
        <fullName evidence="1">Retrovirus-related Pol polyprotein from transposon TNT 1-94</fullName>
        <ecNumber evidence="1">3.1.13.-</ecNumber>
    </submittedName>
</protein>
<keyword evidence="1" id="KW-0378">Hydrolase</keyword>
<feature type="non-terminal residue" evidence="1">
    <location>
        <position position="119"/>
    </location>
</feature>
<dbReference type="AlphaFoldDB" id="A0A0B2RLX7"/>
<reference evidence="1" key="1">
    <citation type="submission" date="2014-07" db="EMBL/GenBank/DDBJ databases">
        <title>Identification of a novel salt tolerance gene in wild soybean by whole-genome sequencing.</title>
        <authorList>
            <person name="Lam H.-M."/>
            <person name="Qi X."/>
            <person name="Li M.-W."/>
            <person name="Liu X."/>
            <person name="Xie M."/>
            <person name="Ni M."/>
            <person name="Xu X."/>
        </authorList>
    </citation>
    <scope>NUCLEOTIDE SEQUENCE [LARGE SCALE GENOMIC DNA]</scope>
    <source>
        <tissue evidence="1">Root</tissue>
    </source>
</reference>
<feature type="non-terminal residue" evidence="1">
    <location>
        <position position="1"/>
    </location>
</feature>
<dbReference type="GO" id="GO:0016787">
    <property type="term" value="F:hydrolase activity"/>
    <property type="evidence" value="ECO:0007669"/>
    <property type="project" value="UniProtKB-KW"/>
</dbReference>
<organism evidence="1">
    <name type="scientific">Glycine soja</name>
    <name type="common">Wild soybean</name>
    <dbReference type="NCBI Taxonomy" id="3848"/>
    <lineage>
        <taxon>Eukaryota</taxon>
        <taxon>Viridiplantae</taxon>
        <taxon>Streptophyta</taxon>
        <taxon>Embryophyta</taxon>
        <taxon>Tracheophyta</taxon>
        <taxon>Spermatophyta</taxon>
        <taxon>Magnoliopsida</taxon>
        <taxon>eudicotyledons</taxon>
        <taxon>Gunneridae</taxon>
        <taxon>Pentapetalae</taxon>
        <taxon>rosids</taxon>
        <taxon>fabids</taxon>
        <taxon>Fabales</taxon>
        <taxon>Fabaceae</taxon>
        <taxon>Papilionoideae</taxon>
        <taxon>50 kb inversion clade</taxon>
        <taxon>NPAAA clade</taxon>
        <taxon>indigoferoid/millettioid clade</taxon>
        <taxon>Phaseoleae</taxon>
        <taxon>Glycine</taxon>
        <taxon>Glycine subgen. Soja</taxon>
    </lineage>
</organism>